<feature type="compositionally biased region" description="Basic and acidic residues" evidence="1">
    <location>
        <begin position="15"/>
        <end position="34"/>
    </location>
</feature>
<accession>A0A8H6IWA4</accession>
<keyword evidence="3" id="KW-1185">Reference proteome</keyword>
<organism evidence="2 3">
    <name type="scientific">Colletotrichum sojae</name>
    <dbReference type="NCBI Taxonomy" id="2175907"/>
    <lineage>
        <taxon>Eukaryota</taxon>
        <taxon>Fungi</taxon>
        <taxon>Dikarya</taxon>
        <taxon>Ascomycota</taxon>
        <taxon>Pezizomycotina</taxon>
        <taxon>Sordariomycetes</taxon>
        <taxon>Hypocreomycetidae</taxon>
        <taxon>Glomerellales</taxon>
        <taxon>Glomerellaceae</taxon>
        <taxon>Colletotrichum</taxon>
        <taxon>Colletotrichum orchidearum species complex</taxon>
    </lineage>
</organism>
<sequence length="88" mass="9789">MGKPAWDANAYQCHGRSDEPDPSKVQETPQDERAMDEIYEGRLRDLCLEDCPRTNHHPVDASAARPLSPVGVNKLCEVVRMTDGRPAS</sequence>
<evidence type="ECO:0000313" key="2">
    <source>
        <dbReference type="EMBL" id="KAF6802059.1"/>
    </source>
</evidence>
<protein>
    <submittedName>
        <fullName evidence="2">Uncharacterized protein</fullName>
    </submittedName>
</protein>
<dbReference type="Proteomes" id="UP000652219">
    <property type="component" value="Unassembled WGS sequence"/>
</dbReference>
<comment type="caution">
    <text evidence="2">The sequence shown here is derived from an EMBL/GenBank/DDBJ whole genome shotgun (WGS) entry which is preliminary data.</text>
</comment>
<name>A0A8H6IWA4_9PEZI</name>
<gene>
    <name evidence="2" type="ORF">CSOJ01_11881</name>
</gene>
<dbReference type="AlphaFoldDB" id="A0A8H6IWA4"/>
<evidence type="ECO:0000256" key="1">
    <source>
        <dbReference type="SAM" id="MobiDB-lite"/>
    </source>
</evidence>
<reference evidence="2 3" key="1">
    <citation type="journal article" date="2020" name="Phytopathology">
        <title>Genome Sequence Resources of Colletotrichum truncatum, C. plurivorum, C. musicola, and C. sojae: Four Species Pathogenic to Soybean (Glycine max).</title>
        <authorList>
            <person name="Rogerio F."/>
            <person name="Boufleur T.R."/>
            <person name="Ciampi-Guillardi M."/>
            <person name="Sukno S.A."/>
            <person name="Thon M.R."/>
            <person name="Massola Junior N.S."/>
            <person name="Baroncelli R."/>
        </authorList>
    </citation>
    <scope>NUCLEOTIDE SEQUENCE [LARGE SCALE GENOMIC DNA]</scope>
    <source>
        <strain evidence="2 3">LFN0009</strain>
    </source>
</reference>
<evidence type="ECO:0000313" key="3">
    <source>
        <dbReference type="Proteomes" id="UP000652219"/>
    </source>
</evidence>
<dbReference type="EMBL" id="WIGN01000288">
    <property type="protein sequence ID" value="KAF6802059.1"/>
    <property type="molecule type" value="Genomic_DNA"/>
</dbReference>
<proteinExistence type="predicted"/>
<feature type="region of interest" description="Disordered" evidence="1">
    <location>
        <begin position="1"/>
        <end position="34"/>
    </location>
</feature>